<evidence type="ECO:0000256" key="2">
    <source>
        <dbReference type="ARBA" id="ARBA00022723"/>
    </source>
</evidence>
<dbReference type="EMBL" id="JAVXUP010001427">
    <property type="protein sequence ID" value="KAK3011794.1"/>
    <property type="molecule type" value="Genomic_DNA"/>
</dbReference>
<dbReference type="InterPro" id="IPR036396">
    <property type="entry name" value="Cyt_P450_sf"/>
</dbReference>
<keyword evidence="4" id="KW-0503">Monooxygenase</keyword>
<dbReference type="GO" id="GO:0016705">
    <property type="term" value="F:oxidoreductase activity, acting on paired donors, with incorporation or reduction of molecular oxygen"/>
    <property type="evidence" value="ECO:0007669"/>
    <property type="project" value="InterPro"/>
</dbReference>
<evidence type="ECO:0000256" key="3">
    <source>
        <dbReference type="ARBA" id="ARBA00023004"/>
    </source>
</evidence>
<evidence type="ECO:0000313" key="6">
    <source>
        <dbReference type="Proteomes" id="UP001188597"/>
    </source>
</evidence>
<dbReference type="InterPro" id="IPR001128">
    <property type="entry name" value="Cyt_P450"/>
</dbReference>
<reference evidence="5" key="1">
    <citation type="submission" date="2022-12" db="EMBL/GenBank/DDBJ databases">
        <title>Draft genome assemblies for two species of Escallonia (Escalloniales).</title>
        <authorList>
            <person name="Chanderbali A."/>
            <person name="Dervinis C."/>
            <person name="Anghel I."/>
            <person name="Soltis D."/>
            <person name="Soltis P."/>
            <person name="Zapata F."/>
        </authorList>
    </citation>
    <scope>NUCLEOTIDE SEQUENCE</scope>
    <source>
        <strain evidence="5">UCBG64.0493</strain>
        <tissue evidence="5">Leaf</tissue>
    </source>
</reference>
<comment type="similarity">
    <text evidence="1 4">Belongs to the cytochrome P450 family.</text>
</comment>
<dbReference type="Gene3D" id="1.10.630.10">
    <property type="entry name" value="Cytochrome P450"/>
    <property type="match status" value="1"/>
</dbReference>
<accession>A0AA88VQX9</accession>
<evidence type="ECO:0000313" key="5">
    <source>
        <dbReference type="EMBL" id="KAK3011794.1"/>
    </source>
</evidence>
<keyword evidence="6" id="KW-1185">Reference proteome</keyword>
<gene>
    <name evidence="5" type="ORF">RJ639_011782</name>
</gene>
<dbReference type="GO" id="GO:0020037">
    <property type="term" value="F:heme binding"/>
    <property type="evidence" value="ECO:0007669"/>
    <property type="project" value="InterPro"/>
</dbReference>
<dbReference type="SUPFAM" id="SSF48264">
    <property type="entry name" value="Cytochrome P450"/>
    <property type="match status" value="1"/>
</dbReference>
<evidence type="ECO:0000256" key="4">
    <source>
        <dbReference type="RuleBase" id="RU000461"/>
    </source>
</evidence>
<evidence type="ECO:0000256" key="1">
    <source>
        <dbReference type="ARBA" id="ARBA00010617"/>
    </source>
</evidence>
<keyword evidence="3 4" id="KW-0408">Iron</keyword>
<dbReference type="AlphaFoldDB" id="A0AA88VQX9"/>
<dbReference type="PROSITE" id="PS00086">
    <property type="entry name" value="CYTOCHROME_P450"/>
    <property type="match status" value="1"/>
</dbReference>
<dbReference type="Proteomes" id="UP001188597">
    <property type="component" value="Unassembled WGS sequence"/>
</dbReference>
<organism evidence="5 6">
    <name type="scientific">Escallonia herrerae</name>
    <dbReference type="NCBI Taxonomy" id="1293975"/>
    <lineage>
        <taxon>Eukaryota</taxon>
        <taxon>Viridiplantae</taxon>
        <taxon>Streptophyta</taxon>
        <taxon>Embryophyta</taxon>
        <taxon>Tracheophyta</taxon>
        <taxon>Spermatophyta</taxon>
        <taxon>Magnoliopsida</taxon>
        <taxon>eudicotyledons</taxon>
        <taxon>Gunneridae</taxon>
        <taxon>Pentapetalae</taxon>
        <taxon>asterids</taxon>
        <taxon>campanulids</taxon>
        <taxon>Escalloniales</taxon>
        <taxon>Escalloniaceae</taxon>
        <taxon>Escallonia</taxon>
    </lineage>
</organism>
<dbReference type="Pfam" id="PF00067">
    <property type="entry name" value="p450"/>
    <property type="match status" value="1"/>
</dbReference>
<dbReference type="PANTHER" id="PTHR47950:SF42">
    <property type="entry name" value="GERANIOL 8-HYDROXYLASE"/>
    <property type="match status" value="1"/>
</dbReference>
<name>A0AA88VQX9_9ASTE</name>
<keyword evidence="4" id="KW-0560">Oxidoreductase</keyword>
<comment type="caution">
    <text evidence="5">The sequence shown here is derived from an EMBL/GenBank/DDBJ whole genome shotgun (WGS) entry which is preliminary data.</text>
</comment>
<evidence type="ECO:0008006" key="7">
    <source>
        <dbReference type="Google" id="ProtNLM"/>
    </source>
</evidence>
<protein>
    <recommendedName>
        <fullName evidence="7">Cytochrome P450</fullName>
    </recommendedName>
</protein>
<sequence>MGNSSRRRVLGKLDMHFMPERFLKSEVDFNGQHFSFLPFGSGRRICPDIPLAQRAVSLMIASLVYHFDRKLPHSTNELDMNAIFCIQLLRATPPLAVPMNFREGITGYLVKHLVKGTTSSFVFPMNLLRFCDADPFNIYVMSARVTFLNRYLNKNAV</sequence>
<keyword evidence="2 4" id="KW-0479">Metal-binding</keyword>
<dbReference type="InterPro" id="IPR017972">
    <property type="entry name" value="Cyt_P450_CS"/>
</dbReference>
<proteinExistence type="inferred from homology"/>
<dbReference type="PANTHER" id="PTHR47950">
    <property type="entry name" value="CYTOCHROME P450, FAMILY 76, SUBFAMILY C, POLYPEPTIDE 5-RELATED"/>
    <property type="match status" value="1"/>
</dbReference>
<keyword evidence="4" id="KW-0349">Heme</keyword>
<dbReference type="GO" id="GO:0005506">
    <property type="term" value="F:iron ion binding"/>
    <property type="evidence" value="ECO:0007669"/>
    <property type="project" value="InterPro"/>
</dbReference>
<dbReference type="GO" id="GO:0004497">
    <property type="term" value="F:monooxygenase activity"/>
    <property type="evidence" value="ECO:0007669"/>
    <property type="project" value="UniProtKB-KW"/>
</dbReference>